<evidence type="ECO:0000256" key="3">
    <source>
        <dbReference type="ARBA" id="ARBA00023002"/>
    </source>
</evidence>
<reference evidence="5 6" key="1">
    <citation type="submission" date="2020-08" db="EMBL/GenBank/DDBJ databases">
        <authorList>
            <person name="Sun Q."/>
            <person name="Inoue M."/>
        </authorList>
    </citation>
    <scope>NUCLEOTIDE SEQUENCE [LARGE SCALE GENOMIC DNA]</scope>
    <source>
        <strain evidence="5 6">CCM 8938</strain>
    </source>
</reference>
<protein>
    <submittedName>
        <fullName evidence="5">L-glyceraldehyde 3-phosphate reductase</fullName>
        <ecNumber evidence="5">1.1.1.-</ecNumber>
    </submittedName>
</protein>
<dbReference type="EC" id="1.1.1.-" evidence="5"/>
<evidence type="ECO:0000256" key="2">
    <source>
        <dbReference type="ARBA" id="ARBA00022857"/>
    </source>
</evidence>
<dbReference type="Gene3D" id="3.20.20.100">
    <property type="entry name" value="NADP-dependent oxidoreductase domain"/>
    <property type="match status" value="1"/>
</dbReference>
<feature type="domain" description="NADP-dependent oxidoreductase" evidence="4">
    <location>
        <begin position="28"/>
        <end position="328"/>
    </location>
</feature>
<keyword evidence="2" id="KW-0521">NADP</keyword>
<evidence type="ECO:0000313" key="6">
    <source>
        <dbReference type="Proteomes" id="UP000652755"/>
    </source>
</evidence>
<dbReference type="CDD" id="cd19151">
    <property type="entry name" value="AKR_AKR14A2"/>
    <property type="match status" value="1"/>
</dbReference>
<dbReference type="Pfam" id="PF00248">
    <property type="entry name" value="Aldo_ket_red"/>
    <property type="match status" value="1"/>
</dbReference>
<dbReference type="Proteomes" id="UP000652755">
    <property type="component" value="Unassembled WGS sequence"/>
</dbReference>
<dbReference type="GO" id="GO:0016491">
    <property type="term" value="F:oxidoreductase activity"/>
    <property type="evidence" value="ECO:0007669"/>
    <property type="project" value="UniProtKB-KW"/>
</dbReference>
<dbReference type="InterPro" id="IPR023210">
    <property type="entry name" value="NADP_OxRdtase_dom"/>
</dbReference>
<dbReference type="PANTHER" id="PTHR43150:SF4">
    <property type="entry name" value="L-GLYCERALDEHYDE 3-PHOSPHATE REDUCTASE"/>
    <property type="match status" value="1"/>
</dbReference>
<dbReference type="NCBIfam" id="NF007388">
    <property type="entry name" value="PRK09912.1"/>
    <property type="match status" value="1"/>
</dbReference>
<comment type="similarity">
    <text evidence="1">Belongs to the shaker potassium channel beta subunit family.</text>
</comment>
<dbReference type="EMBL" id="JACRYL010000006">
    <property type="protein sequence ID" value="MBC6110506.1"/>
    <property type="molecule type" value="Genomic_DNA"/>
</dbReference>
<dbReference type="SUPFAM" id="SSF51430">
    <property type="entry name" value="NAD(P)-linked oxidoreductase"/>
    <property type="match status" value="1"/>
</dbReference>
<evidence type="ECO:0000313" key="5">
    <source>
        <dbReference type="EMBL" id="MBC6110506.1"/>
    </source>
</evidence>
<evidence type="ECO:0000259" key="4">
    <source>
        <dbReference type="Pfam" id="PF00248"/>
    </source>
</evidence>
<sequence length="331" mass="37093">MNREISDTRYENIPYRRCGNSGLKLPAISLGLWHNFGHVNVFENSKDLIYTAFNNGITHFDLANNYGPPPGSAEEVFGKILKDDFRNYRDEMIISSKAGYTMWDGPYGDWGSKKYLVSSLDQSLKRMKLDYVDIFYHHRPDPETPLEETMNALSLIVQQGKALYVGISNYQAPEAEKAIKILKDNGTPCLIHQPKYSMFERWVENGLMDLLGNNGVGCIPFSPLAQGLLTDKYLHGIPTDSRVATSGVFLNESSLTPEKLAVISKLNDIAKSRGQKLAHMALSWILKDDRVTSVLIGASKPEQITDSIKALDNIIFSESEIKQIDEILQSA</sequence>
<comment type="caution">
    <text evidence="5">The sequence shown here is derived from an EMBL/GenBank/DDBJ whole genome shotgun (WGS) entry which is preliminary data.</text>
</comment>
<dbReference type="InterPro" id="IPR036812">
    <property type="entry name" value="NAD(P)_OxRdtase_dom_sf"/>
</dbReference>
<evidence type="ECO:0000256" key="1">
    <source>
        <dbReference type="ARBA" id="ARBA00006515"/>
    </source>
</evidence>
<dbReference type="RefSeq" id="WP_187070967.1">
    <property type="nucleotide sequence ID" value="NZ_JACRYL010000006.1"/>
</dbReference>
<accession>A0ABR7KR40</accession>
<keyword evidence="3 5" id="KW-0560">Oxidoreductase</keyword>
<organism evidence="5 6">
    <name type="scientific">Pedobacter fastidiosus</name>
    <dbReference type="NCBI Taxonomy" id="2765361"/>
    <lineage>
        <taxon>Bacteria</taxon>
        <taxon>Pseudomonadati</taxon>
        <taxon>Bacteroidota</taxon>
        <taxon>Sphingobacteriia</taxon>
        <taxon>Sphingobacteriales</taxon>
        <taxon>Sphingobacteriaceae</taxon>
        <taxon>Pedobacter</taxon>
    </lineage>
</organism>
<name>A0ABR7KR40_9SPHI</name>
<keyword evidence="6" id="KW-1185">Reference proteome</keyword>
<gene>
    <name evidence="5" type="primary">mgrA</name>
    <name evidence="5" type="ORF">H7U22_08725</name>
</gene>
<proteinExistence type="inferred from homology"/>
<dbReference type="InterPro" id="IPR005399">
    <property type="entry name" value="K_chnl_volt-dep_bsu_KCNAB-rel"/>
</dbReference>
<dbReference type="PANTHER" id="PTHR43150">
    <property type="entry name" value="HYPERKINETIC, ISOFORM M"/>
    <property type="match status" value="1"/>
</dbReference>